<feature type="transmembrane region" description="Helical" evidence="7">
    <location>
        <begin position="12"/>
        <end position="30"/>
    </location>
</feature>
<evidence type="ECO:0000256" key="2">
    <source>
        <dbReference type="ARBA" id="ARBA00006464"/>
    </source>
</evidence>
<dbReference type="Gene3D" id="3.40.50.720">
    <property type="entry name" value="NAD(P)-binding Rossmann-like Domain"/>
    <property type="match status" value="1"/>
</dbReference>
<feature type="domain" description="Bacterial sugar transferase" evidence="8">
    <location>
        <begin position="285"/>
        <end position="467"/>
    </location>
</feature>
<dbReference type="InterPro" id="IPR003362">
    <property type="entry name" value="Bact_transf"/>
</dbReference>
<keyword evidence="10" id="KW-1185">Reference proteome</keyword>
<dbReference type="InterPro" id="IPR017475">
    <property type="entry name" value="EPS_sugar_tfrase"/>
</dbReference>
<evidence type="ECO:0000259" key="8">
    <source>
        <dbReference type="Pfam" id="PF02397"/>
    </source>
</evidence>
<dbReference type="RefSeq" id="WP_151170172.1">
    <property type="nucleotide sequence ID" value="NZ_WACR01000014.1"/>
</dbReference>
<keyword evidence="4 7" id="KW-0812">Transmembrane</keyword>
<proteinExistence type="inferred from homology"/>
<organism evidence="9 10">
    <name type="scientific">Salibacter halophilus</name>
    <dbReference type="NCBI Taxonomy" id="1803916"/>
    <lineage>
        <taxon>Bacteria</taxon>
        <taxon>Pseudomonadati</taxon>
        <taxon>Bacteroidota</taxon>
        <taxon>Flavobacteriia</taxon>
        <taxon>Flavobacteriales</taxon>
        <taxon>Salibacteraceae</taxon>
        <taxon>Salibacter</taxon>
    </lineage>
</organism>
<evidence type="ECO:0000256" key="4">
    <source>
        <dbReference type="ARBA" id="ARBA00022692"/>
    </source>
</evidence>
<reference evidence="9 10" key="1">
    <citation type="submission" date="2019-09" db="EMBL/GenBank/DDBJ databases">
        <title>Genomes of Cryomorphaceae.</title>
        <authorList>
            <person name="Bowman J.P."/>
        </authorList>
    </citation>
    <scope>NUCLEOTIDE SEQUENCE [LARGE SCALE GENOMIC DNA]</scope>
    <source>
        <strain evidence="9 10">KCTC 52047</strain>
    </source>
</reference>
<comment type="subcellular location">
    <subcellularLocation>
        <location evidence="1">Membrane</location>
        <topology evidence="1">Multi-pass membrane protein</topology>
    </subcellularLocation>
</comment>
<evidence type="ECO:0000313" key="10">
    <source>
        <dbReference type="Proteomes" id="UP000435357"/>
    </source>
</evidence>
<protein>
    <submittedName>
        <fullName evidence="9">Sugar transferase</fullName>
    </submittedName>
</protein>
<comment type="caution">
    <text evidence="9">The sequence shown here is derived from an EMBL/GenBank/DDBJ whole genome shotgun (WGS) entry which is preliminary data.</text>
</comment>
<dbReference type="GO" id="GO:0016780">
    <property type="term" value="F:phosphotransferase activity, for other substituted phosphate groups"/>
    <property type="evidence" value="ECO:0007669"/>
    <property type="project" value="TreeGrafter"/>
</dbReference>
<comment type="similarity">
    <text evidence="2">Belongs to the bacterial sugar transferase family.</text>
</comment>
<dbReference type="GO" id="GO:0016020">
    <property type="term" value="C:membrane"/>
    <property type="evidence" value="ECO:0007669"/>
    <property type="project" value="UniProtKB-SubCell"/>
</dbReference>
<feature type="transmembrane region" description="Helical" evidence="7">
    <location>
        <begin position="444"/>
        <end position="467"/>
    </location>
</feature>
<dbReference type="NCBIfam" id="TIGR03025">
    <property type="entry name" value="EPS_sugtrans"/>
    <property type="match status" value="1"/>
</dbReference>
<dbReference type="EMBL" id="WACR01000014">
    <property type="protein sequence ID" value="KAB1061830.1"/>
    <property type="molecule type" value="Genomic_DNA"/>
</dbReference>
<keyword evidence="5 7" id="KW-1133">Transmembrane helix</keyword>
<keyword evidence="6 7" id="KW-0472">Membrane</keyword>
<evidence type="ECO:0000313" key="9">
    <source>
        <dbReference type="EMBL" id="KAB1061830.1"/>
    </source>
</evidence>
<evidence type="ECO:0000256" key="3">
    <source>
        <dbReference type="ARBA" id="ARBA00022679"/>
    </source>
</evidence>
<feature type="transmembrane region" description="Helical" evidence="7">
    <location>
        <begin position="84"/>
        <end position="103"/>
    </location>
</feature>
<dbReference type="AlphaFoldDB" id="A0A6N6M6P9"/>
<feature type="transmembrane region" description="Helical" evidence="7">
    <location>
        <begin position="287"/>
        <end position="311"/>
    </location>
</feature>
<dbReference type="OrthoDB" id="9808602at2"/>
<evidence type="ECO:0000256" key="6">
    <source>
        <dbReference type="ARBA" id="ARBA00023136"/>
    </source>
</evidence>
<accession>A0A6N6M6P9</accession>
<name>A0A6N6M6P9_9FLAO</name>
<keyword evidence="3 9" id="KW-0808">Transferase</keyword>
<dbReference type="Proteomes" id="UP000435357">
    <property type="component" value="Unassembled WGS sequence"/>
</dbReference>
<gene>
    <name evidence="9" type="ORF">F3059_13485</name>
</gene>
<dbReference type="Pfam" id="PF13727">
    <property type="entry name" value="CoA_binding_3"/>
    <property type="match status" value="1"/>
</dbReference>
<evidence type="ECO:0000256" key="1">
    <source>
        <dbReference type="ARBA" id="ARBA00004141"/>
    </source>
</evidence>
<evidence type="ECO:0000256" key="7">
    <source>
        <dbReference type="SAM" id="Phobius"/>
    </source>
</evidence>
<evidence type="ECO:0000256" key="5">
    <source>
        <dbReference type="ARBA" id="ARBA00022989"/>
    </source>
</evidence>
<sequence>MLNRKAERLKYIISDLLAAGLSWVSFYVFRKKYLEPLKFDESVDLVFNEKFYAALVLIPVFWVNFYYLAGYYKNPFRKSRLSELGKTLVQTFVGVTILFFAFVLDDEIHNYTGYYISYATLFGLHFFFTATPRLVLSSILAHKIHNRIIGFNTLLIGNSVKARELFDEMETAKKSSGFNFIGCIQVNGETSNKFGSDLPVLGKLEDIHEIIRSNNVEEVIIAVESSEHDKMEKILTLLEYENVIIKIIPDMYDILSGQVNMTSIFGTPLIQVNRELMPLWQFTVKRIMDVVASIIALILLSPLLLVLAILVKTSSKGPIFFSQERIGKNGRPFQIFKFRSMYQNAEKNGPQLSSEDDPRITPIGRFMRKTRLDELPQFYNVIIGDMSLVGPRPERQYYIDLITDEAPHYMHLLKVRPGITSWGQVKFGYASSVKEMVRRLHYDLIYIENMSLFLDIKILIYTVLIVLQRRGK</sequence>
<dbReference type="Pfam" id="PF02397">
    <property type="entry name" value="Bac_transf"/>
    <property type="match status" value="1"/>
</dbReference>
<dbReference type="PANTHER" id="PTHR30576:SF0">
    <property type="entry name" value="UNDECAPRENYL-PHOSPHATE N-ACETYLGALACTOSAMINYL 1-PHOSPHATE TRANSFERASE-RELATED"/>
    <property type="match status" value="1"/>
</dbReference>
<feature type="transmembrane region" description="Helical" evidence="7">
    <location>
        <begin position="115"/>
        <end position="136"/>
    </location>
</feature>
<feature type="transmembrane region" description="Helical" evidence="7">
    <location>
        <begin position="50"/>
        <end position="72"/>
    </location>
</feature>
<dbReference type="PANTHER" id="PTHR30576">
    <property type="entry name" value="COLANIC BIOSYNTHESIS UDP-GLUCOSE LIPID CARRIER TRANSFERASE"/>
    <property type="match status" value="1"/>
</dbReference>